<dbReference type="PANTHER" id="PTHR23235">
    <property type="entry name" value="KRUEPPEL-LIKE TRANSCRIPTION FACTOR"/>
    <property type="match status" value="1"/>
</dbReference>
<protein>
    <recommendedName>
        <fullName evidence="8">C2H2-type domain-containing protein</fullName>
    </recommendedName>
</protein>
<evidence type="ECO:0000256" key="7">
    <source>
        <dbReference type="SAM" id="MobiDB-lite"/>
    </source>
</evidence>
<accession>A0AA40JZI9</accession>
<evidence type="ECO:0000256" key="3">
    <source>
        <dbReference type="ARBA" id="ARBA00022771"/>
    </source>
</evidence>
<dbReference type="InterPro" id="IPR013087">
    <property type="entry name" value="Znf_C2H2_type"/>
</dbReference>
<feature type="region of interest" description="Disordered" evidence="7">
    <location>
        <begin position="125"/>
        <end position="174"/>
    </location>
</feature>
<dbReference type="FunFam" id="3.30.160.60:FF:000125">
    <property type="entry name" value="Putative zinc finger protein 143"/>
    <property type="match status" value="2"/>
</dbReference>
<dbReference type="Proteomes" id="UP001172155">
    <property type="component" value="Unassembled WGS sequence"/>
</dbReference>
<evidence type="ECO:0000259" key="8">
    <source>
        <dbReference type="PROSITE" id="PS50157"/>
    </source>
</evidence>
<keyword evidence="10" id="KW-1185">Reference proteome</keyword>
<feature type="compositionally biased region" description="Low complexity" evidence="7">
    <location>
        <begin position="307"/>
        <end position="323"/>
    </location>
</feature>
<dbReference type="PANTHER" id="PTHR23235:SF142">
    <property type="entry name" value="ZINC FINGER PROTEIN 384"/>
    <property type="match status" value="1"/>
</dbReference>
<organism evidence="9 10">
    <name type="scientific">Schizothecium vesticola</name>
    <dbReference type="NCBI Taxonomy" id="314040"/>
    <lineage>
        <taxon>Eukaryota</taxon>
        <taxon>Fungi</taxon>
        <taxon>Dikarya</taxon>
        <taxon>Ascomycota</taxon>
        <taxon>Pezizomycotina</taxon>
        <taxon>Sordariomycetes</taxon>
        <taxon>Sordariomycetidae</taxon>
        <taxon>Sordariales</taxon>
        <taxon>Schizotheciaceae</taxon>
        <taxon>Schizothecium</taxon>
    </lineage>
</organism>
<dbReference type="EMBL" id="JAUKUD010000006">
    <property type="protein sequence ID" value="KAK0740758.1"/>
    <property type="molecule type" value="Genomic_DNA"/>
</dbReference>
<dbReference type="InterPro" id="IPR036236">
    <property type="entry name" value="Znf_C2H2_sf"/>
</dbReference>
<keyword evidence="1" id="KW-0479">Metal-binding</keyword>
<dbReference type="Gene3D" id="3.30.160.60">
    <property type="entry name" value="Classic Zinc Finger"/>
    <property type="match status" value="4"/>
</dbReference>
<feature type="region of interest" description="Disordered" evidence="7">
    <location>
        <begin position="257"/>
        <end position="323"/>
    </location>
</feature>
<evidence type="ECO:0000313" key="10">
    <source>
        <dbReference type="Proteomes" id="UP001172155"/>
    </source>
</evidence>
<evidence type="ECO:0000313" key="9">
    <source>
        <dbReference type="EMBL" id="KAK0740758.1"/>
    </source>
</evidence>
<feature type="region of interest" description="Disordered" evidence="7">
    <location>
        <begin position="186"/>
        <end position="236"/>
    </location>
</feature>
<feature type="domain" description="C2H2-type" evidence="8">
    <location>
        <begin position="76"/>
        <end position="105"/>
    </location>
</feature>
<proteinExistence type="predicted"/>
<dbReference type="GO" id="GO:0000981">
    <property type="term" value="F:DNA-binding transcription factor activity, RNA polymerase II-specific"/>
    <property type="evidence" value="ECO:0007669"/>
    <property type="project" value="TreeGrafter"/>
</dbReference>
<feature type="compositionally biased region" description="Polar residues" evidence="7">
    <location>
        <begin position="384"/>
        <end position="400"/>
    </location>
</feature>
<feature type="domain" description="C2H2-type" evidence="8">
    <location>
        <begin position="46"/>
        <end position="75"/>
    </location>
</feature>
<name>A0AA40JZI9_9PEZI</name>
<feature type="domain" description="C2H2-type" evidence="8">
    <location>
        <begin position="106"/>
        <end position="141"/>
    </location>
</feature>
<evidence type="ECO:0000256" key="1">
    <source>
        <dbReference type="ARBA" id="ARBA00022723"/>
    </source>
</evidence>
<dbReference type="GO" id="GO:0000978">
    <property type="term" value="F:RNA polymerase II cis-regulatory region sequence-specific DNA binding"/>
    <property type="evidence" value="ECO:0007669"/>
    <property type="project" value="UniProtKB-ARBA"/>
</dbReference>
<dbReference type="FunFam" id="3.30.160.60:FF:000394">
    <property type="entry name" value="Zinc finger protein 836"/>
    <property type="match status" value="1"/>
</dbReference>
<reference evidence="9" key="1">
    <citation type="submission" date="2023-06" db="EMBL/GenBank/DDBJ databases">
        <title>Genome-scale phylogeny and comparative genomics of the fungal order Sordariales.</title>
        <authorList>
            <consortium name="Lawrence Berkeley National Laboratory"/>
            <person name="Hensen N."/>
            <person name="Bonometti L."/>
            <person name="Westerberg I."/>
            <person name="Brannstrom I.O."/>
            <person name="Guillou S."/>
            <person name="Cros-Aarteil S."/>
            <person name="Calhoun S."/>
            <person name="Haridas S."/>
            <person name="Kuo A."/>
            <person name="Mondo S."/>
            <person name="Pangilinan J."/>
            <person name="Riley R."/>
            <person name="LaButti K."/>
            <person name="Andreopoulos B."/>
            <person name="Lipzen A."/>
            <person name="Chen C."/>
            <person name="Yanf M."/>
            <person name="Daum C."/>
            <person name="Ng V."/>
            <person name="Clum A."/>
            <person name="Steindorff A."/>
            <person name="Ohm R."/>
            <person name="Martin F."/>
            <person name="Silar P."/>
            <person name="Natvig D."/>
            <person name="Lalanne C."/>
            <person name="Gautier V."/>
            <person name="Ament-velasquez S.L."/>
            <person name="Kruys A."/>
            <person name="Hutchinson M.I."/>
            <person name="Powell A.J."/>
            <person name="Barry K."/>
            <person name="Miller A.N."/>
            <person name="Grigoriev I.V."/>
            <person name="Debuchy R."/>
            <person name="Gladieux P."/>
            <person name="Thoren M.H."/>
            <person name="Johannesson H."/>
        </authorList>
    </citation>
    <scope>NUCLEOTIDE SEQUENCE</scope>
    <source>
        <strain evidence="9">SMH3187-1</strain>
    </source>
</reference>
<feature type="compositionally biased region" description="Acidic residues" evidence="7">
    <location>
        <begin position="140"/>
        <end position="152"/>
    </location>
</feature>
<evidence type="ECO:0000256" key="2">
    <source>
        <dbReference type="ARBA" id="ARBA00022737"/>
    </source>
</evidence>
<feature type="region of interest" description="Disordered" evidence="7">
    <location>
        <begin position="341"/>
        <end position="400"/>
    </location>
</feature>
<keyword evidence="4" id="KW-0862">Zinc</keyword>
<sequence length="448" mass="49987">MELMELVEGEPTTRPFQCDWESCIKSFNRKSDLQRHYRIHTNERPYACTTPGCGKSFIQRSALTVHIRTHTGEKPHKCQHIGCGKRFSDSSSLARHRRIHTGKRPYLCSHAGCLKSFCRKTTMVKHQRRSHQRGIHSSENDDSTSETGDDDSPTTPKSHHGVPWPPHMMGHHSHFAQRAQSFAEFGQHMPGGYSMPQPYAHRHSLSGGPHDYHGMPHQHQSPHPGHEQPSQQHHGVQMLQRTPSLPQHSYFVAEQGNPGVATMNTNPHPSAAPMHPQYQHQQMPRQGGERLPLEIPYSSPANGIQNSPSSYSAASGTSSTQEGFYTHAPTAQAATYALHAASPVEQQQQQQPQMYQAHPQGQVMSQAPPPPSAQQPPSQPQSATTPYPEQHGQPQAPQWYNSIPYQAPAEVATIGPIHSFPTADYEPWPKMEFVDASVQMPSARIQDM</sequence>
<keyword evidence="3 6" id="KW-0863">Zinc-finger</keyword>
<comment type="caution">
    <text evidence="9">The sequence shown here is derived from an EMBL/GenBank/DDBJ whole genome shotgun (WGS) entry which is preliminary data.</text>
</comment>
<evidence type="ECO:0000256" key="4">
    <source>
        <dbReference type="ARBA" id="ARBA00022833"/>
    </source>
</evidence>
<dbReference type="SUPFAM" id="SSF57667">
    <property type="entry name" value="beta-beta-alpha zinc fingers"/>
    <property type="match status" value="2"/>
</dbReference>
<feature type="compositionally biased region" description="Pro residues" evidence="7">
    <location>
        <begin position="367"/>
        <end position="379"/>
    </location>
</feature>
<dbReference type="SMART" id="SM00355">
    <property type="entry name" value="ZnF_C2H2"/>
    <property type="match status" value="4"/>
</dbReference>
<keyword evidence="5" id="KW-0539">Nucleus</keyword>
<dbReference type="GO" id="GO:0008270">
    <property type="term" value="F:zinc ion binding"/>
    <property type="evidence" value="ECO:0007669"/>
    <property type="project" value="UniProtKB-KW"/>
</dbReference>
<feature type="compositionally biased region" description="Basic residues" evidence="7">
    <location>
        <begin position="125"/>
        <end position="134"/>
    </location>
</feature>
<evidence type="ECO:0000256" key="6">
    <source>
        <dbReference type="PROSITE-ProRule" id="PRU00042"/>
    </source>
</evidence>
<evidence type="ECO:0000256" key="5">
    <source>
        <dbReference type="ARBA" id="ARBA00023242"/>
    </source>
</evidence>
<gene>
    <name evidence="9" type="ORF">B0T18DRAFT_471834</name>
</gene>
<dbReference type="PROSITE" id="PS00028">
    <property type="entry name" value="ZINC_FINGER_C2H2_1"/>
    <property type="match status" value="4"/>
</dbReference>
<keyword evidence="2" id="KW-0677">Repeat</keyword>
<feature type="domain" description="C2H2-type" evidence="8">
    <location>
        <begin position="16"/>
        <end position="45"/>
    </location>
</feature>
<dbReference type="AlphaFoldDB" id="A0AA40JZI9"/>
<feature type="compositionally biased region" description="Low complexity" evidence="7">
    <location>
        <begin position="341"/>
        <end position="366"/>
    </location>
</feature>
<dbReference type="Pfam" id="PF00096">
    <property type="entry name" value="zf-C2H2"/>
    <property type="match status" value="3"/>
</dbReference>
<dbReference type="PROSITE" id="PS50157">
    <property type="entry name" value="ZINC_FINGER_C2H2_2"/>
    <property type="match status" value="4"/>
</dbReference>
<feature type="compositionally biased region" description="Low complexity" evidence="7">
    <location>
        <begin position="273"/>
        <end position="286"/>
    </location>
</feature>